<evidence type="ECO:0000313" key="3">
    <source>
        <dbReference type="Proteomes" id="UP000555546"/>
    </source>
</evidence>
<comment type="caution">
    <text evidence="2">The sequence shown here is derived from an EMBL/GenBank/DDBJ whole genome shotgun (WGS) entry which is preliminary data.</text>
</comment>
<proteinExistence type="predicted"/>
<feature type="domain" description="DUF4815" evidence="1">
    <location>
        <begin position="12"/>
        <end position="587"/>
    </location>
</feature>
<dbReference type="InterPro" id="IPR032096">
    <property type="entry name" value="DUF4815"/>
</dbReference>
<gene>
    <name evidence="2" type="ORF">FHS76_003516</name>
</gene>
<keyword evidence="3" id="KW-1185">Reference proteome</keyword>
<evidence type="ECO:0000313" key="2">
    <source>
        <dbReference type="EMBL" id="MBB5703609.1"/>
    </source>
</evidence>
<dbReference type="Proteomes" id="UP000555546">
    <property type="component" value="Unassembled WGS sequence"/>
</dbReference>
<sequence length="1107" mass="120627">MNSIIKRPGFDDRYDRTRRQHAIAFPDLGRDGQGIYLQSADLNEMQSRALDQTRRGLDYILQDGRIMDGQDPVVEVEDDDNIRVRLPASPIYIGGIVHDVAGATFVLPNKGDVTIGVRSTELLVSDIQDESLKGQISGTEAFMEEGPSRVEIVVEWGHSLDGLSGALLSVFQVRDGVILTTSTNIDFSEIYKAIETYSGESNGSFVNNGFMVTALGPSPEDKQVFSVSEGTAYVNGRRIIRKQAMRFEVEETPDLRNVDAEPHPFTAATGGTQTFKVSKAPIDSVRRVTVEKETTETVIHGPYSGAVDPLQHPSVTAILEIKQGATVYTSPASWLLSQGQIDWSPGGAEPSPGSSYTVKYRYNENVQPVSITRDEVTVSGAANGTNVLIDYAYKLPRIDALCMDMTGAMVYVAGVSAVSRPRPPVVASTMIELARIANDWGRKPIVEPTGVRNVPYNEIQDMRRMLIDVYDLVAQERLKNDVTARDVGAKRGLFVDPLRNDAMRDQGIAQTAAVFGGKMRLPITPRLHTFPAFNGIKHLDFVEVSVIRQNRRSGAKKINPYQTFTPMPGRASVEPSTDIWTDKQTVWTSPETQAFEAAEGEYITGISLEQQVEKIGEHLVEAEFIRQREVKFRLEGFIEAEALDYMEFDGIEVTPTVSGPANADGVITGSFTIPANVPTGSKSIYFEGSVGTIAGCSYVGRGTITVEEYRLTSAMETSTESLPQPVVNNTVINNVTNVTNVTVNQVNNATPVTPRMRDGGSDGGGGHDPLAQTFTLAQSWCLSGIRLMCAKVGSRSNSILVQIRTVDVGLPTSTVLAEAFVAGTALDEGEIFTARFRYPVFLQGGREYSFVVLTDDAEHSLFVAEIGKIDLDLDAVITEQPFTIGVLLSSSNASTWTVHNEADLWFELLGCRFDPVEKVVPIGSFKATKMSDVIVRAGVEYPDPSVDVSIRLTRPNGEVIVSSPSQTIRFDEYFQNENIQVDAVLRGTERVTPFIFPDIQIVEGELQPTANYATRAIDALDTNRVLVTIDALLPAGSSAKVQIGMTGDYPEIPVSSATQLGDGLVEQTFIRSAYPAANLDARAMITISGTPAARPEISALRMLLSKV</sequence>
<protein>
    <recommendedName>
        <fullName evidence="1">DUF4815 domain-containing protein</fullName>
    </recommendedName>
</protein>
<dbReference type="EMBL" id="JACIJG010000015">
    <property type="protein sequence ID" value="MBB5703609.1"/>
    <property type="molecule type" value="Genomic_DNA"/>
</dbReference>
<dbReference type="Pfam" id="PF16075">
    <property type="entry name" value="DUF4815"/>
    <property type="match status" value="1"/>
</dbReference>
<name>A0A7W9B0K6_9HYPH</name>
<dbReference type="AlphaFoldDB" id="A0A7W9B0K6"/>
<accession>A0A7W9B0K6</accession>
<evidence type="ECO:0000259" key="1">
    <source>
        <dbReference type="Pfam" id="PF16075"/>
    </source>
</evidence>
<reference evidence="2 3" key="1">
    <citation type="submission" date="2020-08" db="EMBL/GenBank/DDBJ databases">
        <title>Genomic Encyclopedia of Type Strains, Phase IV (KMG-IV): sequencing the most valuable type-strain genomes for metagenomic binning, comparative biology and taxonomic classification.</title>
        <authorList>
            <person name="Goeker M."/>
        </authorList>
    </citation>
    <scope>NUCLEOTIDE SEQUENCE [LARGE SCALE GENOMIC DNA]</scope>
    <source>
        <strain evidence="2 3">DSM 26944</strain>
    </source>
</reference>
<dbReference type="RefSeq" id="WP_183655592.1">
    <property type="nucleotide sequence ID" value="NZ_JACIJG010000015.1"/>
</dbReference>
<organism evidence="2 3">
    <name type="scientific">Brucella daejeonensis</name>
    <dbReference type="NCBI Taxonomy" id="659015"/>
    <lineage>
        <taxon>Bacteria</taxon>
        <taxon>Pseudomonadati</taxon>
        <taxon>Pseudomonadota</taxon>
        <taxon>Alphaproteobacteria</taxon>
        <taxon>Hyphomicrobiales</taxon>
        <taxon>Brucellaceae</taxon>
        <taxon>Brucella/Ochrobactrum group</taxon>
        <taxon>Brucella</taxon>
    </lineage>
</organism>